<evidence type="ECO:0000256" key="1">
    <source>
        <dbReference type="SAM" id="Phobius"/>
    </source>
</evidence>
<accession>A0A497EUT4</accession>
<gene>
    <name evidence="2" type="ORF">DRJ21_01030</name>
</gene>
<name>A0A497EUT4_9CREN</name>
<proteinExistence type="predicted"/>
<keyword evidence="1" id="KW-0472">Membrane</keyword>
<feature type="transmembrane region" description="Helical" evidence="1">
    <location>
        <begin position="252"/>
        <end position="274"/>
    </location>
</feature>
<protein>
    <submittedName>
        <fullName evidence="2">Uncharacterized protein</fullName>
    </submittedName>
</protein>
<feature type="transmembrane region" description="Helical" evidence="1">
    <location>
        <begin position="18"/>
        <end position="36"/>
    </location>
</feature>
<dbReference type="AlphaFoldDB" id="A0A497EUT4"/>
<comment type="caution">
    <text evidence="2">The sequence shown here is derived from an EMBL/GenBank/DDBJ whole genome shotgun (WGS) entry which is preliminary data.</text>
</comment>
<keyword evidence="1" id="KW-0812">Transmembrane</keyword>
<sequence>MAEKKSIIEWIEAMPREVIYTIMLIVLIIPLIRPLGIPVPVSARIKEWHEFIQNLPEGSYVLVSIDYGAGTIPTFEPFMLATMHDLFSRPLKIVIMTTYADGPICYKSVMDKLKPEETYGKKYGEDYVFLGYIPGGETAMKAIGENLPKAVPMDFYRTPIDQIPMLKGITGAKDFAVVVTVTPSGDVSEGWIRQWVTPYGTPYLCCVLAMMEPTMMPYYQAGQCKALCTDAHAGEYEFLIGKPGEGIKKLDAFSLSLTVLAILIIIANILYFVLKAGGKK</sequence>
<keyword evidence="1" id="KW-1133">Transmembrane helix</keyword>
<reference evidence="2 3" key="1">
    <citation type="submission" date="2018-06" db="EMBL/GenBank/DDBJ databases">
        <title>Extensive metabolic versatility and redundancy in microbially diverse, dynamic hydrothermal sediments.</title>
        <authorList>
            <person name="Dombrowski N."/>
            <person name="Teske A."/>
            <person name="Baker B.J."/>
        </authorList>
    </citation>
    <scope>NUCLEOTIDE SEQUENCE [LARGE SCALE GENOMIC DNA]</scope>
    <source>
        <strain evidence="2">B30_G17</strain>
    </source>
</reference>
<evidence type="ECO:0000313" key="3">
    <source>
        <dbReference type="Proteomes" id="UP000281962"/>
    </source>
</evidence>
<evidence type="ECO:0000313" key="2">
    <source>
        <dbReference type="EMBL" id="RLE50997.1"/>
    </source>
</evidence>
<organism evidence="2 3">
    <name type="scientific">Thermoproteota archaeon</name>
    <dbReference type="NCBI Taxonomy" id="2056631"/>
    <lineage>
        <taxon>Archaea</taxon>
        <taxon>Thermoproteota</taxon>
    </lineage>
</organism>
<dbReference type="EMBL" id="QMQY01000030">
    <property type="protein sequence ID" value="RLE50997.1"/>
    <property type="molecule type" value="Genomic_DNA"/>
</dbReference>
<dbReference type="Proteomes" id="UP000281962">
    <property type="component" value="Unassembled WGS sequence"/>
</dbReference>